<dbReference type="Proteomes" id="UP001055811">
    <property type="component" value="Linkage Group LG01"/>
</dbReference>
<evidence type="ECO:0000313" key="1">
    <source>
        <dbReference type="EMBL" id="KAI3792042.1"/>
    </source>
</evidence>
<reference evidence="2" key="1">
    <citation type="journal article" date="2022" name="Mol. Ecol. Resour.">
        <title>The genomes of chicory, endive, great burdock and yacon provide insights into Asteraceae palaeo-polyploidization history and plant inulin production.</title>
        <authorList>
            <person name="Fan W."/>
            <person name="Wang S."/>
            <person name="Wang H."/>
            <person name="Wang A."/>
            <person name="Jiang F."/>
            <person name="Liu H."/>
            <person name="Zhao H."/>
            <person name="Xu D."/>
            <person name="Zhang Y."/>
        </authorList>
    </citation>
    <scope>NUCLEOTIDE SEQUENCE [LARGE SCALE GENOMIC DNA]</scope>
    <source>
        <strain evidence="2">cv. Punajuju</strain>
    </source>
</reference>
<evidence type="ECO:0000313" key="2">
    <source>
        <dbReference type="Proteomes" id="UP001055811"/>
    </source>
</evidence>
<protein>
    <submittedName>
        <fullName evidence="1">Uncharacterized protein</fullName>
    </submittedName>
</protein>
<proteinExistence type="predicted"/>
<organism evidence="1 2">
    <name type="scientific">Cichorium intybus</name>
    <name type="common">Chicory</name>
    <dbReference type="NCBI Taxonomy" id="13427"/>
    <lineage>
        <taxon>Eukaryota</taxon>
        <taxon>Viridiplantae</taxon>
        <taxon>Streptophyta</taxon>
        <taxon>Embryophyta</taxon>
        <taxon>Tracheophyta</taxon>
        <taxon>Spermatophyta</taxon>
        <taxon>Magnoliopsida</taxon>
        <taxon>eudicotyledons</taxon>
        <taxon>Gunneridae</taxon>
        <taxon>Pentapetalae</taxon>
        <taxon>asterids</taxon>
        <taxon>campanulids</taxon>
        <taxon>Asterales</taxon>
        <taxon>Asteraceae</taxon>
        <taxon>Cichorioideae</taxon>
        <taxon>Cichorieae</taxon>
        <taxon>Cichoriinae</taxon>
        <taxon>Cichorium</taxon>
    </lineage>
</organism>
<dbReference type="EMBL" id="CM042009">
    <property type="protein sequence ID" value="KAI3792042.1"/>
    <property type="molecule type" value="Genomic_DNA"/>
</dbReference>
<comment type="caution">
    <text evidence="1">The sequence shown here is derived from an EMBL/GenBank/DDBJ whole genome shotgun (WGS) entry which is preliminary data.</text>
</comment>
<gene>
    <name evidence="1" type="ORF">L2E82_05911</name>
</gene>
<accession>A0ACB9HAS3</accession>
<name>A0ACB9HAS3_CICIN</name>
<reference evidence="1 2" key="2">
    <citation type="journal article" date="2022" name="Mol. Ecol. Resour.">
        <title>The genomes of chicory, endive, great burdock and yacon provide insights into Asteraceae paleo-polyploidization history and plant inulin production.</title>
        <authorList>
            <person name="Fan W."/>
            <person name="Wang S."/>
            <person name="Wang H."/>
            <person name="Wang A."/>
            <person name="Jiang F."/>
            <person name="Liu H."/>
            <person name="Zhao H."/>
            <person name="Xu D."/>
            <person name="Zhang Y."/>
        </authorList>
    </citation>
    <scope>NUCLEOTIDE SEQUENCE [LARGE SCALE GENOMIC DNA]</scope>
    <source>
        <strain evidence="2">cv. Punajuju</strain>
        <tissue evidence="1">Leaves</tissue>
    </source>
</reference>
<sequence length="123" mass="13928">MAMCCNCKSTIRPSHCLKLYCPCFRVGRYCSQACSCNECQNLPEYHDRVKKEREEAKVRNPYAFSTKEGRPTGVKKKTGCNCKVRMCSHGRCKCYKAEVGCEAGECICLECQNVYGKRGDNVD</sequence>
<keyword evidence="2" id="KW-1185">Reference proteome</keyword>